<protein>
    <submittedName>
        <fullName evidence="1">Uncharacterized protein</fullName>
    </submittedName>
</protein>
<dbReference type="EMBL" id="MN739048">
    <property type="protein sequence ID" value="QHS85780.1"/>
    <property type="molecule type" value="Genomic_DNA"/>
</dbReference>
<proteinExistence type="predicted"/>
<sequence>MDNTCLPRISSFQERMEETSETSIILLNPDGIPIVSLEERSGKWYYVVHDWACGAVSPDESAAAIALCKAVKQVEAGTMSVEQFMDTFYPEDEHFYTRTLFFGKKVIQKREDGTLEMNIQFD</sequence>
<accession>A0A6C0B160</accession>
<evidence type="ECO:0000313" key="1">
    <source>
        <dbReference type="EMBL" id="QHS85780.1"/>
    </source>
</evidence>
<name>A0A6C0B160_9ZZZZ</name>
<reference evidence="1" key="1">
    <citation type="journal article" date="2020" name="Nature">
        <title>Giant virus diversity and host interactions through global metagenomics.</title>
        <authorList>
            <person name="Schulz F."/>
            <person name="Roux S."/>
            <person name="Paez-Espino D."/>
            <person name="Jungbluth S."/>
            <person name="Walsh D.A."/>
            <person name="Denef V.J."/>
            <person name="McMahon K.D."/>
            <person name="Konstantinidis K.T."/>
            <person name="Eloe-Fadrosh E.A."/>
            <person name="Kyrpides N.C."/>
            <person name="Woyke T."/>
        </authorList>
    </citation>
    <scope>NUCLEOTIDE SEQUENCE</scope>
    <source>
        <strain evidence="1">GVMAG-M-3300009185-36</strain>
    </source>
</reference>
<organism evidence="1">
    <name type="scientific">viral metagenome</name>
    <dbReference type="NCBI Taxonomy" id="1070528"/>
    <lineage>
        <taxon>unclassified sequences</taxon>
        <taxon>metagenomes</taxon>
        <taxon>organismal metagenomes</taxon>
    </lineage>
</organism>
<dbReference type="AlphaFoldDB" id="A0A6C0B160"/>